<comment type="caution">
    <text evidence="1">The sequence shown here is derived from an EMBL/GenBank/DDBJ whole genome shotgun (WGS) entry which is preliminary data.</text>
</comment>
<accession>A0ACC2LNC1</accession>
<gene>
    <name evidence="1" type="ORF">MRB53_009191</name>
</gene>
<dbReference type="EMBL" id="CM056811">
    <property type="protein sequence ID" value="KAJ8634924.1"/>
    <property type="molecule type" value="Genomic_DNA"/>
</dbReference>
<keyword evidence="2" id="KW-1185">Reference proteome</keyword>
<name>A0ACC2LNC1_PERAE</name>
<evidence type="ECO:0000313" key="2">
    <source>
        <dbReference type="Proteomes" id="UP001234297"/>
    </source>
</evidence>
<evidence type="ECO:0000313" key="1">
    <source>
        <dbReference type="EMBL" id="KAJ8634924.1"/>
    </source>
</evidence>
<organism evidence="1 2">
    <name type="scientific">Persea americana</name>
    <name type="common">Avocado</name>
    <dbReference type="NCBI Taxonomy" id="3435"/>
    <lineage>
        <taxon>Eukaryota</taxon>
        <taxon>Viridiplantae</taxon>
        <taxon>Streptophyta</taxon>
        <taxon>Embryophyta</taxon>
        <taxon>Tracheophyta</taxon>
        <taxon>Spermatophyta</taxon>
        <taxon>Magnoliopsida</taxon>
        <taxon>Magnoliidae</taxon>
        <taxon>Laurales</taxon>
        <taxon>Lauraceae</taxon>
        <taxon>Persea</taxon>
    </lineage>
</organism>
<proteinExistence type="predicted"/>
<reference evidence="1 2" key="1">
    <citation type="journal article" date="2022" name="Hortic Res">
        <title>A haplotype resolved chromosomal level avocado genome allows analysis of novel avocado genes.</title>
        <authorList>
            <person name="Nath O."/>
            <person name="Fletcher S.J."/>
            <person name="Hayward A."/>
            <person name="Shaw L.M."/>
            <person name="Masouleh A.K."/>
            <person name="Furtado A."/>
            <person name="Henry R.J."/>
            <person name="Mitter N."/>
        </authorList>
    </citation>
    <scope>NUCLEOTIDE SEQUENCE [LARGE SCALE GENOMIC DNA]</scope>
    <source>
        <strain evidence="2">cv. Hass</strain>
    </source>
</reference>
<protein>
    <submittedName>
        <fullName evidence="1">Uncharacterized protein</fullName>
    </submittedName>
</protein>
<sequence length="608" mass="67560">MNAFSGLIPSALSRSSSIKLVNIRDNYIGGVLPTWVGGLSQLRILLLKGNNLHGHIPIELCQLKNLSLLDLSYNNLSGSLPPCINNLSFGRSVILDGEYVIDDSSAEHLTPGEIIVAEFITKSNKYFYKGDILNYMSGIDLSCNHLTGEIPVEMGQLNGLHSLNLSHNQFTGPKPITFKNLSQIESLDLSFNRLNGTIPSELTQLTYLEIFSVAHNNLSGRTPDMKSQFATFSASSYDGNALLCGAPLNKSCISTTPTIPAPEVEEEKDDNDDNLVSFYASFVGSYFVFLLGTILVLYFTSQRRAMCFFHVVDSWTRRVVKLDLSCTRLLKGVSGDWYLNASLLLPFRELQSLNLSQNSMRGLIDGEALKRLSKLSKLQELELRFNNLNETILPYVIALQSLKMLDVGLNKFKGPLPIVVAFLTICLELICHATSLSGRHSLNLSYNLFAGTIPVTFEKLSQIESLDLSYNRLNGTISFELTKLNYLSFFSVAHNNLSGKTPDMKFQFATFNGSSYDGNPLLCGPPLNKSCISTTHTIQAPKEEEEDDGDDGLVSFFASFIGSYLVFLLGTVVVLYFISQRRAVFFLHSVDSWCAFRLYQVSKFFGYK</sequence>
<dbReference type="Proteomes" id="UP001234297">
    <property type="component" value="Chromosome 3"/>
</dbReference>